<dbReference type="AlphaFoldDB" id="A0A7J8BZY8"/>
<protein>
    <submittedName>
        <fullName evidence="6">Smoothelin</fullName>
    </submittedName>
</protein>
<gene>
    <name evidence="6" type="ORF">HJG59_017050</name>
</gene>
<dbReference type="Gene3D" id="1.10.418.10">
    <property type="entry name" value="Calponin-like domain"/>
    <property type="match status" value="1"/>
</dbReference>
<dbReference type="CDD" id="cd21259">
    <property type="entry name" value="CH_SMTNB"/>
    <property type="match status" value="1"/>
</dbReference>
<keyword evidence="1" id="KW-0597">Phosphoprotein</keyword>
<sequence>MPGVPGPASELATALEERLSQALEELRAVAEAGRVAVTQAAEAAVSTVEPVARATEELRVETAALSRRLDALGRQVEVLSLRLGVPLVPDLEPELEPSELLLAATDPEALFQAAEDAGTPVAHPPAFSTRRRSSAGLAHSSSLMEPKPAEPPSAAVEVTNGTEQTQVDKTPERQSSLSPEELMAIEDEDILDKMLDQTTDFQERKLIRAALRELRQRKRDGGGSTMVQTKTFSSSSSSKKMGSIFDREDESSPRTGSLAALEKRQAEKKKELMKAQSLPKTSASQARKAMIEKLEKEGATGSPSGPRAAVQRSTSFGVPNANSIKQMLLDWCRAKTRGYEHVDIQNFSSSWSDGMAFCALVHNFFPEAFDYGQLSPQNRRQNFEVAFSSAETHADCPQLLDTEDMVRLREPDWKCVYTYIQEFYRCLVQKGLVKTKKS</sequence>
<dbReference type="EMBL" id="JACASF010000022">
    <property type="protein sequence ID" value="KAF6404142.1"/>
    <property type="molecule type" value="Genomic_DNA"/>
</dbReference>
<dbReference type="PROSITE" id="PS50021">
    <property type="entry name" value="CH"/>
    <property type="match status" value="1"/>
</dbReference>
<dbReference type="InterPro" id="IPR036872">
    <property type="entry name" value="CH_dom_sf"/>
</dbReference>
<evidence type="ECO:0000259" key="5">
    <source>
        <dbReference type="PROSITE" id="PS50021"/>
    </source>
</evidence>
<dbReference type="InterPro" id="IPR022189">
    <property type="entry name" value="SMTN"/>
</dbReference>
<evidence type="ECO:0000256" key="4">
    <source>
        <dbReference type="SAM" id="MobiDB-lite"/>
    </source>
</evidence>
<dbReference type="InterPro" id="IPR001715">
    <property type="entry name" value="CH_dom"/>
</dbReference>
<feature type="compositionally biased region" description="Basic and acidic residues" evidence="4">
    <location>
        <begin position="261"/>
        <end position="273"/>
    </location>
</feature>
<dbReference type="FunFam" id="1.10.418.10:FF:000009">
    <property type="entry name" value="smoothelin isoform X2"/>
    <property type="match status" value="1"/>
</dbReference>
<keyword evidence="7" id="KW-1185">Reference proteome</keyword>
<dbReference type="Proteomes" id="UP000550707">
    <property type="component" value="Unassembled WGS sequence"/>
</dbReference>
<accession>A0A7J8BZY8</accession>
<evidence type="ECO:0000256" key="1">
    <source>
        <dbReference type="ARBA" id="ARBA00022553"/>
    </source>
</evidence>
<evidence type="ECO:0000256" key="3">
    <source>
        <dbReference type="ARBA" id="ARBA00061655"/>
    </source>
</evidence>
<name>A0A7J8BZY8_MOLMO</name>
<dbReference type="Pfam" id="PF00307">
    <property type="entry name" value="CH"/>
    <property type="match status" value="1"/>
</dbReference>
<comment type="similarity">
    <text evidence="3">Belongs to the smoothelin family.</text>
</comment>
<feature type="domain" description="Calponin-homology (CH)" evidence="5">
    <location>
        <begin position="322"/>
        <end position="428"/>
    </location>
</feature>
<evidence type="ECO:0000313" key="7">
    <source>
        <dbReference type="Proteomes" id="UP000550707"/>
    </source>
</evidence>
<dbReference type="InterPro" id="IPR050540">
    <property type="entry name" value="F-actin_Monoox_Mical"/>
</dbReference>
<comment type="caution">
    <text evidence="6">The sequence shown here is derived from an EMBL/GenBank/DDBJ whole genome shotgun (WGS) entry which is preliminary data.</text>
</comment>
<feature type="region of interest" description="Disordered" evidence="4">
    <location>
        <begin position="217"/>
        <end position="289"/>
    </location>
</feature>
<evidence type="ECO:0000256" key="2">
    <source>
        <dbReference type="ARBA" id="ARBA00023054"/>
    </source>
</evidence>
<feature type="region of interest" description="Disordered" evidence="4">
    <location>
        <begin position="295"/>
        <end position="314"/>
    </location>
</feature>
<reference evidence="6 7" key="1">
    <citation type="journal article" date="2020" name="Nature">
        <title>Six reference-quality genomes reveal evolution of bat adaptations.</title>
        <authorList>
            <person name="Jebb D."/>
            <person name="Huang Z."/>
            <person name="Pippel M."/>
            <person name="Hughes G.M."/>
            <person name="Lavrichenko K."/>
            <person name="Devanna P."/>
            <person name="Winkler S."/>
            <person name="Jermiin L.S."/>
            <person name="Skirmuntt E.C."/>
            <person name="Katzourakis A."/>
            <person name="Burkitt-Gray L."/>
            <person name="Ray D.A."/>
            <person name="Sullivan K.A.M."/>
            <person name="Roscito J.G."/>
            <person name="Kirilenko B.M."/>
            <person name="Davalos L.M."/>
            <person name="Corthals A.P."/>
            <person name="Power M.L."/>
            <person name="Jones G."/>
            <person name="Ransome R.D."/>
            <person name="Dechmann D.K.N."/>
            <person name="Locatelli A.G."/>
            <person name="Puechmaille S.J."/>
            <person name="Fedrigo O."/>
            <person name="Jarvis E.D."/>
            <person name="Hiller M."/>
            <person name="Vernes S.C."/>
            <person name="Myers E.W."/>
            <person name="Teeling E.C."/>
        </authorList>
    </citation>
    <scope>NUCLEOTIDE SEQUENCE [LARGE SCALE GENOMIC DNA]</scope>
    <source>
        <strain evidence="6">MMolMol1</strain>
        <tissue evidence="6">Muscle</tissue>
    </source>
</reference>
<dbReference type="SUPFAM" id="SSF47576">
    <property type="entry name" value="Calponin-homology domain, CH-domain"/>
    <property type="match status" value="1"/>
</dbReference>
<feature type="compositionally biased region" description="Polar residues" evidence="4">
    <location>
        <begin position="159"/>
        <end position="178"/>
    </location>
</feature>
<proteinExistence type="inferred from homology"/>
<dbReference type="PANTHER" id="PTHR23167">
    <property type="entry name" value="CALPONIN HOMOLOGY DOMAIN-CONTAINING PROTEIN DDB_G0272472-RELATED"/>
    <property type="match status" value="1"/>
</dbReference>
<dbReference type="Pfam" id="PF12510">
    <property type="entry name" value="Smoothelin"/>
    <property type="match status" value="1"/>
</dbReference>
<evidence type="ECO:0000313" key="6">
    <source>
        <dbReference type="EMBL" id="KAF6404142.1"/>
    </source>
</evidence>
<organism evidence="6 7">
    <name type="scientific">Molossus molossus</name>
    <name type="common">Pallas' mastiff bat</name>
    <name type="synonym">Vespertilio molossus</name>
    <dbReference type="NCBI Taxonomy" id="27622"/>
    <lineage>
        <taxon>Eukaryota</taxon>
        <taxon>Metazoa</taxon>
        <taxon>Chordata</taxon>
        <taxon>Craniata</taxon>
        <taxon>Vertebrata</taxon>
        <taxon>Euteleostomi</taxon>
        <taxon>Mammalia</taxon>
        <taxon>Eutheria</taxon>
        <taxon>Laurasiatheria</taxon>
        <taxon>Chiroptera</taxon>
        <taxon>Yangochiroptera</taxon>
        <taxon>Molossidae</taxon>
        <taxon>Molossus</taxon>
    </lineage>
</organism>
<dbReference type="SMART" id="SM00033">
    <property type="entry name" value="CH"/>
    <property type="match status" value="1"/>
</dbReference>
<dbReference type="PANTHER" id="PTHR23167:SF52">
    <property type="entry name" value="SMOOTHELIN"/>
    <property type="match status" value="1"/>
</dbReference>
<feature type="region of interest" description="Disordered" evidence="4">
    <location>
        <begin position="117"/>
        <end position="182"/>
    </location>
</feature>
<keyword evidence="2" id="KW-0175">Coiled coil</keyword>